<dbReference type="RefSeq" id="WP_191819081.1">
    <property type="nucleotide sequence ID" value="NZ_JACYFT010000002.1"/>
</dbReference>
<sequence>MNVGTMPGFWTQLTLCLALSIPGLGQSKALNLNGYMDNTGAITVQHGGDTVDPYFALQALLLAKAHGLDIAHLAPLWTHWLATHHLATGQLGRYCKTGLGWAQCKSADAEDASLALWLAFLKTVPVQQLKTPHLAILKKRTQQALRALQDPRSGIYRVSRDIPHSLLMDNLEIWSTQPSPALAQAIQDTFWDEALQVYRVSTQATHPHPMAVFYPDATAQMYPLLLKFPAIPGGASAFYKRWMAQHRHRWLSQMASDFPWGLIALTAWERGDLQTVQCWQQHALPLRHSAHWTVTDEVVAQILPSPNDAALPQKDCS</sequence>
<reference evidence="1" key="1">
    <citation type="submission" date="2020-09" db="EMBL/GenBank/DDBJ databases">
        <title>Genome seq and assembly of Limnohabitants sp.</title>
        <authorList>
            <person name="Chhetri G."/>
        </authorList>
    </citation>
    <scope>NUCLEOTIDE SEQUENCE</scope>
    <source>
        <strain evidence="1">JUR4</strain>
    </source>
</reference>
<keyword evidence="2" id="KW-1185">Reference proteome</keyword>
<organism evidence="1 2">
    <name type="scientific">Limnohabitans radicicola</name>
    <dbReference type="NCBI Taxonomy" id="2771427"/>
    <lineage>
        <taxon>Bacteria</taxon>
        <taxon>Pseudomonadati</taxon>
        <taxon>Pseudomonadota</taxon>
        <taxon>Betaproteobacteria</taxon>
        <taxon>Burkholderiales</taxon>
        <taxon>Comamonadaceae</taxon>
        <taxon>Limnohabitans</taxon>
    </lineage>
</organism>
<dbReference type="AlphaFoldDB" id="A0A927IJD4"/>
<protein>
    <submittedName>
        <fullName evidence="1">Uncharacterized protein</fullName>
    </submittedName>
</protein>
<gene>
    <name evidence="1" type="ORF">IC609_08500</name>
</gene>
<comment type="caution">
    <text evidence="1">The sequence shown here is derived from an EMBL/GenBank/DDBJ whole genome shotgun (WGS) entry which is preliminary data.</text>
</comment>
<accession>A0A927IJD4</accession>
<evidence type="ECO:0000313" key="2">
    <source>
        <dbReference type="Proteomes" id="UP000647424"/>
    </source>
</evidence>
<name>A0A927IJD4_9BURK</name>
<dbReference type="Proteomes" id="UP000647424">
    <property type="component" value="Unassembled WGS sequence"/>
</dbReference>
<evidence type="ECO:0000313" key="1">
    <source>
        <dbReference type="EMBL" id="MBD8050584.1"/>
    </source>
</evidence>
<proteinExistence type="predicted"/>
<dbReference type="EMBL" id="JACYFT010000002">
    <property type="protein sequence ID" value="MBD8050584.1"/>
    <property type="molecule type" value="Genomic_DNA"/>
</dbReference>